<reference evidence="9" key="2">
    <citation type="submission" date="2022-06" db="UniProtKB">
        <authorList>
            <consortium name="EnsemblMetazoa"/>
        </authorList>
    </citation>
    <scope>IDENTIFICATION</scope>
    <source>
        <strain evidence="9">PS312</strain>
    </source>
</reference>
<name>A0A454Y1S1_PRIPA</name>
<keyword evidence="10" id="KW-1185">Reference proteome</keyword>
<dbReference type="PANTHER" id="PTHR12039:SF0">
    <property type="entry name" value="NICOTINAMIDE-NUCLEOTIDE ADENYLYLTRANSFERASE"/>
    <property type="match status" value="1"/>
</dbReference>
<dbReference type="GO" id="GO:0009435">
    <property type="term" value="P:NAD+ biosynthetic process"/>
    <property type="evidence" value="ECO:0000318"/>
    <property type="project" value="GO_Central"/>
</dbReference>
<evidence type="ECO:0000256" key="3">
    <source>
        <dbReference type="ARBA" id="ARBA00022695"/>
    </source>
</evidence>
<evidence type="ECO:0000256" key="7">
    <source>
        <dbReference type="RuleBase" id="RU362021"/>
    </source>
</evidence>
<evidence type="ECO:0000256" key="8">
    <source>
        <dbReference type="SAM" id="MobiDB-lite"/>
    </source>
</evidence>
<dbReference type="EC" id="2.7.7.18" evidence="7"/>
<evidence type="ECO:0000256" key="4">
    <source>
        <dbReference type="ARBA" id="ARBA00022741"/>
    </source>
</evidence>
<proteinExistence type="inferred from homology"/>
<dbReference type="NCBIfam" id="TIGR00482">
    <property type="entry name" value="nicotinate (nicotinamide) nucleotide adenylyltransferase"/>
    <property type="match status" value="1"/>
</dbReference>
<dbReference type="InterPro" id="IPR005248">
    <property type="entry name" value="NadD/NMNAT"/>
</dbReference>
<dbReference type="GO" id="GO:0000309">
    <property type="term" value="F:nicotinamide-nucleotide adenylyltransferase activity"/>
    <property type="evidence" value="ECO:0000318"/>
    <property type="project" value="GO_Central"/>
</dbReference>
<evidence type="ECO:0000256" key="2">
    <source>
        <dbReference type="ARBA" id="ARBA00022679"/>
    </source>
</evidence>
<evidence type="ECO:0000256" key="1">
    <source>
        <dbReference type="ARBA" id="ARBA00022642"/>
    </source>
</evidence>
<protein>
    <recommendedName>
        <fullName evidence="7">Nicotinamide-nucleotide adenylyltransferase</fullName>
        <ecNumber evidence="7">2.7.7.1</ecNumber>
        <ecNumber evidence="7">2.7.7.18</ecNumber>
    </recommendedName>
</protein>
<dbReference type="Proteomes" id="UP000005239">
    <property type="component" value="Unassembled WGS sequence"/>
</dbReference>
<comment type="pathway">
    <text evidence="7">Cofactor biosynthesis; NAD(+) biosynthesis; NAD(+) from nicotinamide D-ribonucleotide: step 1/1.</text>
</comment>
<evidence type="ECO:0000256" key="5">
    <source>
        <dbReference type="ARBA" id="ARBA00022840"/>
    </source>
</evidence>
<dbReference type="InterPro" id="IPR004821">
    <property type="entry name" value="Cyt_trans-like"/>
</dbReference>
<comment type="catalytic activity">
    <reaction evidence="7">
        <text>nicotinate beta-D-ribonucleotide + ATP + H(+) = deamido-NAD(+) + diphosphate</text>
        <dbReference type="Rhea" id="RHEA:22860"/>
        <dbReference type="ChEBI" id="CHEBI:15378"/>
        <dbReference type="ChEBI" id="CHEBI:30616"/>
        <dbReference type="ChEBI" id="CHEBI:33019"/>
        <dbReference type="ChEBI" id="CHEBI:57502"/>
        <dbReference type="ChEBI" id="CHEBI:58437"/>
        <dbReference type="EC" id="2.7.7.18"/>
    </reaction>
</comment>
<dbReference type="AlphaFoldDB" id="A0A454Y1S1"/>
<evidence type="ECO:0000313" key="9">
    <source>
        <dbReference type="EnsemblMetazoa" id="PPA20366.1"/>
    </source>
</evidence>
<comment type="similarity">
    <text evidence="7">Belongs to the eukaryotic NMN adenylyltransferase family.</text>
</comment>
<dbReference type="OrthoDB" id="422187at2759"/>
<keyword evidence="5 7" id="KW-0067">ATP-binding</keyword>
<comment type="catalytic activity">
    <reaction evidence="7">
        <text>beta-nicotinamide D-ribonucleotide + ATP + H(+) = diphosphate + NAD(+)</text>
        <dbReference type="Rhea" id="RHEA:21360"/>
        <dbReference type="ChEBI" id="CHEBI:14649"/>
        <dbReference type="ChEBI" id="CHEBI:15378"/>
        <dbReference type="ChEBI" id="CHEBI:30616"/>
        <dbReference type="ChEBI" id="CHEBI:33019"/>
        <dbReference type="ChEBI" id="CHEBI:57540"/>
        <dbReference type="EC" id="2.7.7.1"/>
    </reaction>
</comment>
<dbReference type="Gene3D" id="3.40.50.620">
    <property type="entry name" value="HUPs"/>
    <property type="match status" value="1"/>
</dbReference>
<feature type="region of interest" description="Disordered" evidence="8">
    <location>
        <begin position="259"/>
        <end position="284"/>
    </location>
</feature>
<keyword evidence="6 7" id="KW-0520">NAD</keyword>
<accession>A0A8R1YFM1</accession>
<dbReference type="InterPro" id="IPR051182">
    <property type="entry name" value="Euk_NMN_adenylyltrnsfrase"/>
</dbReference>
<dbReference type="SUPFAM" id="SSF52374">
    <property type="entry name" value="Nucleotidylyl transferase"/>
    <property type="match status" value="1"/>
</dbReference>
<dbReference type="FunFam" id="3.40.50.620:FF:000346">
    <property type="entry name" value="Nicotinamide-nucleotide adenylyltransferase"/>
    <property type="match status" value="1"/>
</dbReference>
<keyword evidence="4 7" id="KW-0547">Nucleotide-binding</keyword>
<dbReference type="EC" id="2.7.7.1" evidence="7"/>
<gene>
    <name evidence="9" type="primary">WBGene00109920</name>
</gene>
<keyword evidence="3 7" id="KW-0548">Nucleotidyltransferase</keyword>
<dbReference type="Pfam" id="PF01467">
    <property type="entry name" value="CTP_transf_like"/>
    <property type="match status" value="1"/>
</dbReference>
<dbReference type="EnsemblMetazoa" id="PPA20366.1">
    <property type="protein sequence ID" value="PPA20366.1"/>
    <property type="gene ID" value="WBGene00109920"/>
</dbReference>
<evidence type="ECO:0000256" key="6">
    <source>
        <dbReference type="ARBA" id="ARBA00023027"/>
    </source>
</evidence>
<accession>A0A454Y1S1</accession>
<dbReference type="OMA" id="HIVHEWI"/>
<dbReference type="GO" id="GO:0005524">
    <property type="term" value="F:ATP binding"/>
    <property type="evidence" value="ECO:0007669"/>
    <property type="project" value="UniProtKB-KW"/>
</dbReference>
<evidence type="ECO:0000313" key="10">
    <source>
        <dbReference type="Proteomes" id="UP000005239"/>
    </source>
</evidence>
<organism evidence="9 10">
    <name type="scientific">Pristionchus pacificus</name>
    <name type="common">Parasitic nematode worm</name>
    <dbReference type="NCBI Taxonomy" id="54126"/>
    <lineage>
        <taxon>Eukaryota</taxon>
        <taxon>Metazoa</taxon>
        <taxon>Ecdysozoa</taxon>
        <taxon>Nematoda</taxon>
        <taxon>Chromadorea</taxon>
        <taxon>Rhabditida</taxon>
        <taxon>Rhabditina</taxon>
        <taxon>Diplogasteromorpha</taxon>
        <taxon>Diplogasteroidea</taxon>
        <taxon>Neodiplogasteridae</taxon>
        <taxon>Pristionchus</taxon>
    </lineage>
</organism>
<dbReference type="InterPro" id="IPR014729">
    <property type="entry name" value="Rossmann-like_a/b/a_fold"/>
</dbReference>
<keyword evidence="1 7" id="KW-0662">Pyridine nucleotide biosynthesis</keyword>
<keyword evidence="2 7" id="KW-0808">Transferase</keyword>
<reference evidence="10" key="1">
    <citation type="journal article" date="2008" name="Nat. Genet.">
        <title>The Pristionchus pacificus genome provides a unique perspective on nematode lifestyle and parasitism.</title>
        <authorList>
            <person name="Dieterich C."/>
            <person name="Clifton S.W."/>
            <person name="Schuster L.N."/>
            <person name="Chinwalla A."/>
            <person name="Delehaunty K."/>
            <person name="Dinkelacker I."/>
            <person name="Fulton L."/>
            <person name="Fulton R."/>
            <person name="Godfrey J."/>
            <person name="Minx P."/>
            <person name="Mitreva M."/>
            <person name="Roeseler W."/>
            <person name="Tian H."/>
            <person name="Witte H."/>
            <person name="Yang S.P."/>
            <person name="Wilson R.K."/>
            <person name="Sommer R.J."/>
        </authorList>
    </citation>
    <scope>NUCLEOTIDE SEQUENCE [LARGE SCALE GENOMIC DNA]</scope>
    <source>
        <strain evidence="10">PS312</strain>
    </source>
</reference>
<dbReference type="GO" id="GO:0004515">
    <property type="term" value="F:nicotinate-nucleotide adenylyltransferase activity"/>
    <property type="evidence" value="ECO:0000318"/>
    <property type="project" value="GO_Central"/>
</dbReference>
<dbReference type="PANTHER" id="PTHR12039">
    <property type="entry name" value="NICOTINAMIDE MONONUCLEOTIDE ADENYLYLTRANSFERASE"/>
    <property type="match status" value="1"/>
</dbReference>
<sequence length="284" mass="31370">MELHRRCILLACGSFNPPTHAHFRMFILAKEALERKGVTVEEAIFSPVSSSYRHKANLVSDHHRMQMLSLATVNSFMRADAWEQERGTWSRTVEVLEHHRQTARQKYADPLIECFLVCGGDLVDTFTKVMDDGKNLWDQEDLDRIIFDFGMVVLARQGSKPQETLKSMTDRPLEKVIVAEETTFPNEVSSTLLRKALEEGRCIRFCTADPVVDYIAAHGLYGSGYRAGPGERERDGAVGQNGAGAMNGTHNGAGLINGAGHNENGAGRHNGANVHTNGAGNNHK</sequence>
<feature type="compositionally biased region" description="Polar residues" evidence="8">
    <location>
        <begin position="273"/>
        <end position="284"/>
    </location>
</feature>